<gene>
    <name evidence="1" type="ORF">JG687_00015817</name>
</gene>
<dbReference type="Proteomes" id="UP000688947">
    <property type="component" value="Unassembled WGS sequence"/>
</dbReference>
<comment type="caution">
    <text evidence="1">The sequence shown here is derived from an EMBL/GenBank/DDBJ whole genome shotgun (WGS) entry which is preliminary data.</text>
</comment>
<name>A0A8T1TTP4_9STRA</name>
<sequence>MQKQVENQLALSIAAFTKGARSADNLPLDASVEVCGARILCSMLYSFTNTQEIAATVAALFLRCESPFWFSHDVVFVNPFTLLISTSLTEDVSIYPDMILNGKPPKRNDRPAMLRKYWMRQPELETVWFAAVCELYKITGVSSVEYSFTSAQHAERSHHIDFARRETRWYASYRADPFQTFQTFTTIRCLTYPSVVCCFCSAKILLHVIPHKKIPYIHCHGTPSRC</sequence>
<organism evidence="1 2">
    <name type="scientific">Phytophthora cactorum</name>
    <dbReference type="NCBI Taxonomy" id="29920"/>
    <lineage>
        <taxon>Eukaryota</taxon>
        <taxon>Sar</taxon>
        <taxon>Stramenopiles</taxon>
        <taxon>Oomycota</taxon>
        <taxon>Peronosporomycetes</taxon>
        <taxon>Peronosporales</taxon>
        <taxon>Peronosporaceae</taxon>
        <taxon>Phytophthora</taxon>
    </lineage>
</organism>
<proteinExistence type="predicted"/>
<dbReference type="EMBL" id="JAENGZ010001468">
    <property type="protein sequence ID" value="KAG6947875.1"/>
    <property type="molecule type" value="Genomic_DNA"/>
</dbReference>
<protein>
    <submittedName>
        <fullName evidence="1">Uncharacterized protein</fullName>
    </submittedName>
</protein>
<evidence type="ECO:0000313" key="1">
    <source>
        <dbReference type="EMBL" id="KAG6947875.1"/>
    </source>
</evidence>
<dbReference type="AlphaFoldDB" id="A0A8T1TTP4"/>
<accession>A0A8T1TTP4</accession>
<evidence type="ECO:0000313" key="2">
    <source>
        <dbReference type="Proteomes" id="UP000688947"/>
    </source>
</evidence>
<reference evidence="1" key="1">
    <citation type="submission" date="2021-01" db="EMBL/GenBank/DDBJ databases">
        <title>Phytophthora aleatoria, a newly-described species from Pinus radiata is distinct from Phytophthora cactorum isolates based on comparative genomics.</title>
        <authorList>
            <person name="Mcdougal R."/>
            <person name="Panda P."/>
            <person name="Williams N."/>
            <person name="Studholme D.J."/>
        </authorList>
    </citation>
    <scope>NUCLEOTIDE SEQUENCE</scope>
    <source>
        <strain evidence="1">NZFS 3830</strain>
    </source>
</reference>